<organism evidence="1 2">
    <name type="scientific">Rubripirellula reticaptiva</name>
    <dbReference type="NCBI Taxonomy" id="2528013"/>
    <lineage>
        <taxon>Bacteria</taxon>
        <taxon>Pseudomonadati</taxon>
        <taxon>Planctomycetota</taxon>
        <taxon>Planctomycetia</taxon>
        <taxon>Pirellulales</taxon>
        <taxon>Pirellulaceae</taxon>
        <taxon>Rubripirellula</taxon>
    </lineage>
</organism>
<dbReference type="Proteomes" id="UP000317977">
    <property type="component" value="Unassembled WGS sequence"/>
</dbReference>
<reference evidence="1 2" key="1">
    <citation type="submission" date="2019-02" db="EMBL/GenBank/DDBJ databases">
        <title>Deep-cultivation of Planctomycetes and their phenomic and genomic characterization uncovers novel biology.</title>
        <authorList>
            <person name="Wiegand S."/>
            <person name="Jogler M."/>
            <person name="Boedeker C."/>
            <person name="Pinto D."/>
            <person name="Vollmers J."/>
            <person name="Rivas-Marin E."/>
            <person name="Kohn T."/>
            <person name="Peeters S.H."/>
            <person name="Heuer A."/>
            <person name="Rast P."/>
            <person name="Oberbeckmann S."/>
            <person name="Bunk B."/>
            <person name="Jeske O."/>
            <person name="Meyerdierks A."/>
            <person name="Storesund J.E."/>
            <person name="Kallscheuer N."/>
            <person name="Luecker S."/>
            <person name="Lage O.M."/>
            <person name="Pohl T."/>
            <person name="Merkel B.J."/>
            <person name="Hornburger P."/>
            <person name="Mueller R.-W."/>
            <person name="Bruemmer F."/>
            <person name="Labrenz M."/>
            <person name="Spormann A.M."/>
            <person name="Op Den Camp H."/>
            <person name="Overmann J."/>
            <person name="Amann R."/>
            <person name="Jetten M.S.M."/>
            <person name="Mascher T."/>
            <person name="Medema M.H."/>
            <person name="Devos D.P."/>
            <person name="Kaster A.-K."/>
            <person name="Ovreas L."/>
            <person name="Rohde M."/>
            <person name="Galperin M.Y."/>
            <person name="Jogler C."/>
        </authorList>
    </citation>
    <scope>NUCLEOTIDE SEQUENCE [LARGE SCALE GENOMIC DNA]</scope>
    <source>
        <strain evidence="1 2">Poly59</strain>
    </source>
</reference>
<evidence type="ECO:0000313" key="2">
    <source>
        <dbReference type="Proteomes" id="UP000317977"/>
    </source>
</evidence>
<protein>
    <submittedName>
        <fullName evidence="1">Uncharacterized protein</fullName>
    </submittedName>
</protein>
<dbReference type="EMBL" id="SJPX01000006">
    <property type="protein sequence ID" value="TWU47011.1"/>
    <property type="molecule type" value="Genomic_DNA"/>
</dbReference>
<accession>A0A5C6EH17</accession>
<sequence length="86" mass="9468">MVMNAKQDKYNLPDNVAKRECVYRTVHGIEIQFSPPEMPAEPENKQAFATGMDPLVASFDAEHGVIDCVDETGAESFPASDPPANW</sequence>
<gene>
    <name evidence="1" type="ORF">Poly59_59850</name>
</gene>
<dbReference type="RefSeq" id="WP_186776576.1">
    <property type="nucleotide sequence ID" value="NZ_SJPX01000006.1"/>
</dbReference>
<evidence type="ECO:0000313" key="1">
    <source>
        <dbReference type="EMBL" id="TWU47011.1"/>
    </source>
</evidence>
<proteinExistence type="predicted"/>
<comment type="caution">
    <text evidence="1">The sequence shown here is derived from an EMBL/GenBank/DDBJ whole genome shotgun (WGS) entry which is preliminary data.</text>
</comment>
<keyword evidence="2" id="KW-1185">Reference proteome</keyword>
<name>A0A5C6EH17_9BACT</name>
<dbReference type="AlphaFoldDB" id="A0A5C6EH17"/>